<sequence length="338" mass="37649">MILTLKALDEYDIQPDLPQALRLLDEMNNNFKQVSDLVGNMLQRVKTGELSTEYGLNFLEIKYHMLLNYLINLTYVVLRKSSGHRIEKDPSIDRLIEIRTVLEKIRPIDYKLRYQIDKLVKTAVTGSSTGTADPTAFRANPANLMSQMPAPGEEAGTGSTAAGEAGPDTDDGAESDSSAAVMLKLKRAKEAKKGGAAAGRGDNEEDGGAARRSKSDVYVPPKLTSMPYEEDTKADRARKQLERAKKRALGSSLIQDLKDEYLDTPVELSSSSRAQQMLSRREREREEYEETYLTRLPVTKADKHRSRKLTTLGKLLLNGSLFFLNSLDDTAIVSLNYI</sequence>
<dbReference type="VEuPathDB" id="VectorBase:AMAM002742"/>
<evidence type="ECO:0008006" key="5">
    <source>
        <dbReference type="Google" id="ProtNLM"/>
    </source>
</evidence>
<keyword evidence="4" id="KW-1185">Reference proteome</keyword>
<evidence type="ECO:0000256" key="2">
    <source>
        <dbReference type="SAM" id="MobiDB-lite"/>
    </source>
</evidence>
<dbReference type="PANTHER" id="PTHR13237:SF9">
    <property type="entry name" value="NEUROGUIDIN"/>
    <property type="match status" value="1"/>
</dbReference>
<feature type="region of interest" description="Disordered" evidence="2">
    <location>
        <begin position="142"/>
        <end position="177"/>
    </location>
</feature>
<proteinExistence type="inferred from homology"/>
<dbReference type="EnsemblMetazoa" id="AMAM002742-RA">
    <property type="protein sequence ID" value="AMAM002742-PA"/>
    <property type="gene ID" value="AMAM002742"/>
</dbReference>
<dbReference type="PANTHER" id="PTHR13237">
    <property type="entry name" value="SOMETHING ABOUT SILENCING PROTEIN 10-RELATED"/>
    <property type="match status" value="1"/>
</dbReference>
<dbReference type="AlphaFoldDB" id="A0A182SA71"/>
<protein>
    <recommendedName>
        <fullName evidence="5">Sas10 C-terminal domain-containing protein</fullName>
    </recommendedName>
</protein>
<feature type="compositionally biased region" description="Low complexity" evidence="2">
    <location>
        <begin position="150"/>
        <end position="166"/>
    </location>
</feature>
<reference evidence="3" key="2">
    <citation type="submission" date="2020-05" db="UniProtKB">
        <authorList>
            <consortium name="EnsemblMetazoa"/>
        </authorList>
    </citation>
    <scope>IDENTIFICATION</scope>
    <source>
        <strain evidence="3">maculatus3</strain>
    </source>
</reference>
<evidence type="ECO:0000256" key="1">
    <source>
        <dbReference type="ARBA" id="ARBA00010979"/>
    </source>
</evidence>
<evidence type="ECO:0000313" key="3">
    <source>
        <dbReference type="EnsemblMetazoa" id="AMAM002742-PA"/>
    </source>
</evidence>
<accession>A0A182SA71</accession>
<organism evidence="3 4">
    <name type="scientific">Anopheles maculatus</name>
    <dbReference type="NCBI Taxonomy" id="74869"/>
    <lineage>
        <taxon>Eukaryota</taxon>
        <taxon>Metazoa</taxon>
        <taxon>Ecdysozoa</taxon>
        <taxon>Arthropoda</taxon>
        <taxon>Hexapoda</taxon>
        <taxon>Insecta</taxon>
        <taxon>Pterygota</taxon>
        <taxon>Neoptera</taxon>
        <taxon>Endopterygota</taxon>
        <taxon>Diptera</taxon>
        <taxon>Nematocera</taxon>
        <taxon>Culicoidea</taxon>
        <taxon>Culicidae</taxon>
        <taxon>Anophelinae</taxon>
        <taxon>Anopheles</taxon>
        <taxon>Anopheles maculatus group</taxon>
    </lineage>
</organism>
<dbReference type="GO" id="GO:0000462">
    <property type="term" value="P:maturation of SSU-rRNA from tricistronic rRNA transcript (SSU-rRNA, 5.8S rRNA, LSU-rRNA)"/>
    <property type="evidence" value="ECO:0007669"/>
    <property type="project" value="TreeGrafter"/>
</dbReference>
<dbReference type="GO" id="GO:0032040">
    <property type="term" value="C:small-subunit processome"/>
    <property type="evidence" value="ECO:0007669"/>
    <property type="project" value="TreeGrafter"/>
</dbReference>
<dbReference type="Proteomes" id="UP000075901">
    <property type="component" value="Unassembled WGS sequence"/>
</dbReference>
<name>A0A182SA71_9DIPT</name>
<feature type="region of interest" description="Disordered" evidence="2">
    <location>
        <begin position="190"/>
        <end position="236"/>
    </location>
</feature>
<dbReference type="Pfam" id="PF04000">
    <property type="entry name" value="Sas10_Utp3"/>
    <property type="match status" value="1"/>
</dbReference>
<reference evidence="4" key="1">
    <citation type="submission" date="2013-09" db="EMBL/GenBank/DDBJ databases">
        <title>The Genome Sequence of Anopheles maculatus species B.</title>
        <authorList>
            <consortium name="The Broad Institute Genomics Platform"/>
            <person name="Neafsey D.E."/>
            <person name="Besansky N."/>
            <person name="Howell P."/>
            <person name="Walton C."/>
            <person name="Young S.K."/>
            <person name="Zeng Q."/>
            <person name="Gargeya S."/>
            <person name="Fitzgerald M."/>
            <person name="Haas B."/>
            <person name="Abouelleil A."/>
            <person name="Allen A.W."/>
            <person name="Alvarado L."/>
            <person name="Arachchi H.M."/>
            <person name="Berlin A.M."/>
            <person name="Chapman S.B."/>
            <person name="Gainer-Dewar J."/>
            <person name="Goldberg J."/>
            <person name="Griggs A."/>
            <person name="Gujja S."/>
            <person name="Hansen M."/>
            <person name="Howarth C."/>
            <person name="Imamovic A."/>
            <person name="Ireland A."/>
            <person name="Larimer J."/>
            <person name="McCowan C."/>
            <person name="Murphy C."/>
            <person name="Pearson M."/>
            <person name="Poon T.W."/>
            <person name="Priest M."/>
            <person name="Roberts A."/>
            <person name="Saif S."/>
            <person name="Shea T."/>
            <person name="Sisk P."/>
            <person name="Sykes S."/>
            <person name="Wortman J."/>
            <person name="Nusbaum C."/>
            <person name="Birren B."/>
        </authorList>
    </citation>
    <scope>NUCLEOTIDE SEQUENCE [LARGE SCALE GENOMIC DNA]</scope>
    <source>
        <strain evidence="4">maculatus3</strain>
    </source>
</reference>
<evidence type="ECO:0000313" key="4">
    <source>
        <dbReference type="Proteomes" id="UP000075901"/>
    </source>
</evidence>
<comment type="similarity">
    <text evidence="1">Belongs to the SAS10 family.</text>
</comment>
<dbReference type="InterPro" id="IPR007146">
    <property type="entry name" value="Sas10/Utp3/C1D"/>
</dbReference>